<evidence type="ECO:0000313" key="3">
    <source>
        <dbReference type="EMBL" id="CAI8044613.1"/>
    </source>
</evidence>
<dbReference type="PANTHER" id="PTHR34605">
    <property type="entry name" value="PHAGE_INTEGRASE DOMAIN-CONTAINING PROTEIN"/>
    <property type="match status" value="1"/>
</dbReference>
<feature type="region of interest" description="Disordered" evidence="2">
    <location>
        <begin position="105"/>
        <end position="140"/>
    </location>
</feature>
<protein>
    <submittedName>
        <fullName evidence="3">Uncharacterized protein</fullName>
    </submittedName>
</protein>
<evidence type="ECO:0000313" key="4">
    <source>
        <dbReference type="Proteomes" id="UP001174909"/>
    </source>
</evidence>
<dbReference type="InterPro" id="IPR052925">
    <property type="entry name" value="Phage_Integrase-like_Recomb"/>
</dbReference>
<sequence length="298" mass="32093">SPHRPAPRLDVTQLDESVSFFLGEALAPATIQVRAIQISAFLSRGRSAASAVDRTSTLHVCHPPGCGIAGVSDTQLLSLSHPSSQHHGRTGRPLWTREIPGAAVCPQGSKAESQASKTTPAHNPGDPPPPQEPMGAPCQGDRLQDAMGSLLCGFFWVLEGRGVHNKASPQDVAVDDREHPTLIRIHIKSSKTDPFRHGVDIYLGRTGKDLYPVGALLAFMAVRPARQGPLFVYTDGTPLTRDRLVETVHRTLQQAGYSGHSFRIGAATAVAHAGLEDSVVKMLGRWESSAYQRYIKTP</sequence>
<proteinExistence type="predicted"/>
<keyword evidence="1" id="KW-0233">DNA recombination</keyword>
<dbReference type="Gene3D" id="1.10.443.10">
    <property type="entry name" value="Intergrase catalytic core"/>
    <property type="match status" value="1"/>
</dbReference>
<dbReference type="GO" id="GO:0015074">
    <property type="term" value="P:DNA integration"/>
    <property type="evidence" value="ECO:0007669"/>
    <property type="project" value="InterPro"/>
</dbReference>
<dbReference type="GO" id="GO:0006310">
    <property type="term" value="P:DNA recombination"/>
    <property type="evidence" value="ECO:0007669"/>
    <property type="project" value="UniProtKB-KW"/>
</dbReference>
<organism evidence="3 4">
    <name type="scientific">Geodia barretti</name>
    <name type="common">Barrett's horny sponge</name>
    <dbReference type="NCBI Taxonomy" id="519541"/>
    <lineage>
        <taxon>Eukaryota</taxon>
        <taxon>Metazoa</taxon>
        <taxon>Porifera</taxon>
        <taxon>Demospongiae</taxon>
        <taxon>Heteroscleromorpha</taxon>
        <taxon>Tetractinellida</taxon>
        <taxon>Astrophorina</taxon>
        <taxon>Geodiidae</taxon>
        <taxon>Geodia</taxon>
    </lineage>
</organism>
<dbReference type="EMBL" id="CASHTH010003406">
    <property type="protein sequence ID" value="CAI8044613.1"/>
    <property type="molecule type" value="Genomic_DNA"/>
</dbReference>
<dbReference type="PANTHER" id="PTHR34605:SF3">
    <property type="entry name" value="P CELL-TYPE AGGLUTINATION PROTEIN MAP4-LIKE-RELATED"/>
    <property type="match status" value="1"/>
</dbReference>
<keyword evidence="4" id="KW-1185">Reference proteome</keyword>
<gene>
    <name evidence="3" type="ORF">GBAR_LOCUS24725</name>
</gene>
<dbReference type="AlphaFoldDB" id="A0AA35TBN9"/>
<accession>A0AA35TBN9</accession>
<dbReference type="InterPro" id="IPR011010">
    <property type="entry name" value="DNA_brk_join_enz"/>
</dbReference>
<evidence type="ECO:0000256" key="2">
    <source>
        <dbReference type="SAM" id="MobiDB-lite"/>
    </source>
</evidence>
<dbReference type="SUPFAM" id="SSF56349">
    <property type="entry name" value="DNA breaking-rejoining enzymes"/>
    <property type="match status" value="1"/>
</dbReference>
<evidence type="ECO:0000256" key="1">
    <source>
        <dbReference type="ARBA" id="ARBA00023172"/>
    </source>
</evidence>
<reference evidence="3" key="1">
    <citation type="submission" date="2023-03" db="EMBL/GenBank/DDBJ databases">
        <authorList>
            <person name="Steffen K."/>
            <person name="Cardenas P."/>
        </authorList>
    </citation>
    <scope>NUCLEOTIDE SEQUENCE</scope>
</reference>
<dbReference type="GO" id="GO:0003677">
    <property type="term" value="F:DNA binding"/>
    <property type="evidence" value="ECO:0007669"/>
    <property type="project" value="InterPro"/>
</dbReference>
<name>A0AA35TBN9_GEOBA</name>
<feature type="non-terminal residue" evidence="3">
    <location>
        <position position="1"/>
    </location>
</feature>
<comment type="caution">
    <text evidence="3">The sequence shown here is derived from an EMBL/GenBank/DDBJ whole genome shotgun (WGS) entry which is preliminary data.</text>
</comment>
<feature type="compositionally biased region" description="Polar residues" evidence="2">
    <location>
        <begin position="110"/>
        <end position="121"/>
    </location>
</feature>
<dbReference type="InterPro" id="IPR013762">
    <property type="entry name" value="Integrase-like_cat_sf"/>
</dbReference>
<dbReference type="Proteomes" id="UP001174909">
    <property type="component" value="Unassembled WGS sequence"/>
</dbReference>